<sequence>MNKGVDANVVIEKLTMKIGEKECQIAVLEAMVDKLMDEKETQPAE</sequence>
<dbReference type="HOGENOM" id="CLU_3200839_0_0_9"/>
<dbReference type="BioCyc" id="JESP1508404:G14D9-11466-MONOMER"/>
<dbReference type="STRING" id="1508404.JMA_22110"/>
<keyword evidence="3" id="KW-1185">Reference proteome</keyword>
<name>A0A0B5ASJ0_9BACL</name>
<accession>A0A0B5ASJ0</accession>
<evidence type="ECO:0000313" key="3">
    <source>
        <dbReference type="Proteomes" id="UP000031449"/>
    </source>
</evidence>
<dbReference type="Proteomes" id="UP000031449">
    <property type="component" value="Chromosome"/>
</dbReference>
<dbReference type="KEGG" id="jeo:JMA_22110"/>
<protein>
    <submittedName>
        <fullName evidence="2">Uncharacterized protein</fullName>
    </submittedName>
</protein>
<organism evidence="2 3">
    <name type="scientific">Jeotgalibacillus malaysiensis</name>
    <dbReference type="NCBI Taxonomy" id="1508404"/>
    <lineage>
        <taxon>Bacteria</taxon>
        <taxon>Bacillati</taxon>
        <taxon>Bacillota</taxon>
        <taxon>Bacilli</taxon>
        <taxon>Bacillales</taxon>
        <taxon>Caryophanaceae</taxon>
        <taxon>Jeotgalibacillus</taxon>
    </lineage>
</organism>
<feature type="coiled-coil region" evidence="1">
    <location>
        <begin position="11"/>
        <end position="38"/>
    </location>
</feature>
<keyword evidence="1" id="KW-0175">Coiled coil</keyword>
<dbReference type="EMBL" id="CP009416">
    <property type="protein sequence ID" value="AJD91528.1"/>
    <property type="molecule type" value="Genomic_DNA"/>
</dbReference>
<proteinExistence type="predicted"/>
<gene>
    <name evidence="2" type="ORF">JMA_22110</name>
</gene>
<dbReference type="AlphaFoldDB" id="A0A0B5ASJ0"/>
<reference evidence="2 3" key="1">
    <citation type="submission" date="2014-08" db="EMBL/GenBank/DDBJ databases">
        <title>Complete genome of a marine bacteria Jeotgalibacillus malaysiensis.</title>
        <authorList>
            <person name="Yaakop A.S."/>
            <person name="Chan K.-G."/>
            <person name="Goh K.M."/>
        </authorList>
    </citation>
    <scope>NUCLEOTIDE SEQUENCE [LARGE SCALE GENOMIC DNA]</scope>
    <source>
        <strain evidence="2 3">D5</strain>
    </source>
</reference>
<evidence type="ECO:0000256" key="1">
    <source>
        <dbReference type="SAM" id="Coils"/>
    </source>
</evidence>
<evidence type="ECO:0000313" key="2">
    <source>
        <dbReference type="EMBL" id="AJD91528.1"/>
    </source>
</evidence>